<evidence type="ECO:0000256" key="5">
    <source>
        <dbReference type="SAM" id="SignalP"/>
    </source>
</evidence>
<dbReference type="EMBL" id="FQXD01000001">
    <property type="protein sequence ID" value="SHG75747.1"/>
    <property type="molecule type" value="Genomic_DNA"/>
</dbReference>
<dbReference type="GO" id="GO:0043190">
    <property type="term" value="C:ATP-binding cassette (ABC) transporter complex"/>
    <property type="evidence" value="ECO:0007669"/>
    <property type="project" value="InterPro"/>
</dbReference>
<feature type="signal peptide" evidence="5">
    <location>
        <begin position="1"/>
        <end position="20"/>
    </location>
</feature>
<organism evidence="7 8">
    <name type="scientific">Virgibacillus chiguensis</name>
    <dbReference type="NCBI Taxonomy" id="411959"/>
    <lineage>
        <taxon>Bacteria</taxon>
        <taxon>Bacillati</taxon>
        <taxon>Bacillota</taxon>
        <taxon>Bacilli</taxon>
        <taxon>Bacillales</taxon>
        <taxon>Bacillaceae</taxon>
        <taxon>Virgibacillus</taxon>
    </lineage>
</organism>
<dbReference type="PANTHER" id="PTHR30290">
    <property type="entry name" value="PERIPLASMIC BINDING COMPONENT OF ABC TRANSPORTER"/>
    <property type="match status" value="1"/>
</dbReference>
<dbReference type="Gene3D" id="3.40.190.10">
    <property type="entry name" value="Periplasmic binding protein-like II"/>
    <property type="match status" value="1"/>
</dbReference>
<evidence type="ECO:0000313" key="7">
    <source>
        <dbReference type="EMBL" id="SHG75747.1"/>
    </source>
</evidence>
<gene>
    <name evidence="7" type="ORF">SAMN05421807_101475</name>
</gene>
<feature type="chain" id="PRO_5039492752" evidence="5">
    <location>
        <begin position="21"/>
        <end position="524"/>
    </location>
</feature>
<dbReference type="PROSITE" id="PS51257">
    <property type="entry name" value="PROKAR_LIPOPROTEIN"/>
    <property type="match status" value="1"/>
</dbReference>
<dbReference type="GO" id="GO:0015833">
    <property type="term" value="P:peptide transport"/>
    <property type="evidence" value="ECO:0007669"/>
    <property type="project" value="TreeGrafter"/>
</dbReference>
<keyword evidence="4 5" id="KW-0732">Signal</keyword>
<reference evidence="8" key="1">
    <citation type="submission" date="2016-11" db="EMBL/GenBank/DDBJ databases">
        <authorList>
            <person name="Varghese N."/>
            <person name="Submissions S."/>
        </authorList>
    </citation>
    <scope>NUCLEOTIDE SEQUENCE [LARGE SCALE GENOMIC DNA]</scope>
    <source>
        <strain evidence="8">CGMCC 1.6496</strain>
    </source>
</reference>
<proteinExistence type="inferred from homology"/>
<dbReference type="AlphaFoldDB" id="A0A1M5MF15"/>
<evidence type="ECO:0000256" key="2">
    <source>
        <dbReference type="ARBA" id="ARBA00005695"/>
    </source>
</evidence>
<dbReference type="Pfam" id="PF00496">
    <property type="entry name" value="SBP_bac_5"/>
    <property type="match status" value="1"/>
</dbReference>
<evidence type="ECO:0000256" key="3">
    <source>
        <dbReference type="ARBA" id="ARBA00022448"/>
    </source>
</evidence>
<evidence type="ECO:0000259" key="6">
    <source>
        <dbReference type="Pfam" id="PF00496"/>
    </source>
</evidence>
<dbReference type="InterPro" id="IPR039424">
    <property type="entry name" value="SBP_5"/>
</dbReference>
<dbReference type="SUPFAM" id="SSF53850">
    <property type="entry name" value="Periplasmic binding protein-like II"/>
    <property type="match status" value="1"/>
</dbReference>
<dbReference type="PROSITE" id="PS01040">
    <property type="entry name" value="SBP_BACTERIAL_5"/>
    <property type="match status" value="1"/>
</dbReference>
<dbReference type="GO" id="GO:1904680">
    <property type="term" value="F:peptide transmembrane transporter activity"/>
    <property type="evidence" value="ECO:0007669"/>
    <property type="project" value="TreeGrafter"/>
</dbReference>
<name>A0A1M5MF15_9BACI</name>
<dbReference type="Proteomes" id="UP000184079">
    <property type="component" value="Unassembled WGS sequence"/>
</dbReference>
<keyword evidence="8" id="KW-1185">Reference proteome</keyword>
<dbReference type="PANTHER" id="PTHR30290:SF10">
    <property type="entry name" value="PERIPLASMIC OLIGOPEPTIDE-BINDING PROTEIN-RELATED"/>
    <property type="match status" value="1"/>
</dbReference>
<dbReference type="InterPro" id="IPR023765">
    <property type="entry name" value="SBP_5_CS"/>
</dbReference>
<protein>
    <submittedName>
        <fullName evidence="7">Peptide/nickel transport system substrate-binding protein</fullName>
    </submittedName>
</protein>
<accession>A0A1M5MF15</accession>
<feature type="domain" description="Solute-binding protein family 5" evidence="6">
    <location>
        <begin position="77"/>
        <end position="439"/>
    </location>
</feature>
<dbReference type="InterPro" id="IPR000914">
    <property type="entry name" value="SBP_5_dom"/>
</dbReference>
<comment type="subcellular location">
    <subcellularLocation>
        <location evidence="1">Cell membrane</location>
        <topology evidence="1">Lipid-anchor</topology>
    </subcellularLocation>
</comment>
<dbReference type="PIRSF" id="PIRSF002741">
    <property type="entry name" value="MppA"/>
    <property type="match status" value="1"/>
</dbReference>
<dbReference type="OrthoDB" id="9796817at2"/>
<dbReference type="RefSeq" id="WP_073004779.1">
    <property type="nucleotide sequence ID" value="NZ_FQXD01000001.1"/>
</dbReference>
<evidence type="ECO:0000256" key="4">
    <source>
        <dbReference type="ARBA" id="ARBA00022729"/>
    </source>
</evidence>
<evidence type="ECO:0000256" key="1">
    <source>
        <dbReference type="ARBA" id="ARBA00004193"/>
    </source>
</evidence>
<dbReference type="InterPro" id="IPR030678">
    <property type="entry name" value="Peptide/Ni-bd"/>
</dbReference>
<sequence length="524" mass="59358">MSKKTIISILSVLIFIIVTGCNEGSQDPTTEQNNTIQVAVTSDSGANKLDATSYEGSMQLYTAVYDPLVKYGENGNIKPGLAESWEISKDGKEYVFHLRKDVKFSDGSDFNADALLFSIHRWKNKKEHAWLKTAEALKKVKKIDNYTVKMFFSEPNALILNELTTARPFRIMSPNSVKPAGDPNGEFKEAIGTGPWRIVSYEKDNETVLTPNQYYWKGKLNDKKMVWKVIPNAQTRSLALQEGSIQIAGGEMGKISYQDLKMFRNNDKYKVESERGTTSYFLAINNQKKSLQDVKVRQALNYAINKENLANQVLDDNGSPATGLFAKTVPFVTKENSPGYAYNLNKAKKLLEEAGYGAKGKELKLNLVFQTEEFPEWKEISEIIQNNLHEVGIEVELNNMESTSYYHSLWEKQDYDLLLYRTYADGLNPQGFLNSLFAINGDGKGIAYTDEHLSEYITTAGKAITNEERQEAYDKIFSYMHNNAVTVPLFYPDNIFVHQSDVKGFTWGPIVDNPVIWNNLEKEE</sequence>
<keyword evidence="3" id="KW-0813">Transport</keyword>
<dbReference type="GO" id="GO:0042597">
    <property type="term" value="C:periplasmic space"/>
    <property type="evidence" value="ECO:0007669"/>
    <property type="project" value="UniProtKB-ARBA"/>
</dbReference>
<dbReference type="Gene3D" id="3.10.105.10">
    <property type="entry name" value="Dipeptide-binding Protein, Domain 3"/>
    <property type="match status" value="1"/>
</dbReference>
<evidence type="ECO:0000313" key="8">
    <source>
        <dbReference type="Proteomes" id="UP000184079"/>
    </source>
</evidence>
<comment type="similarity">
    <text evidence="2">Belongs to the bacterial solute-binding protein 5 family.</text>
</comment>